<reference evidence="3" key="1">
    <citation type="submission" date="2023-02" db="EMBL/GenBank/DDBJ databases">
        <title>Identification and recombinant expression of a fungal hydrolase from Papiliotrema laurentii that hydrolyzes apple cutin and clears colloidal polyester polyurethane.</title>
        <authorList>
            <consortium name="DOE Joint Genome Institute"/>
            <person name="Roman V.A."/>
            <person name="Bojanowski C."/>
            <person name="Crable B.R."/>
            <person name="Wagner D.N."/>
            <person name="Hung C.S."/>
            <person name="Nadeau L.J."/>
            <person name="Schratz L."/>
            <person name="Haridas S."/>
            <person name="Pangilinan J."/>
            <person name="Lipzen A."/>
            <person name="Na H."/>
            <person name="Yan M."/>
            <person name="Ng V."/>
            <person name="Grigoriev I.V."/>
            <person name="Spatafora J.W."/>
            <person name="Barlow D."/>
            <person name="Biffinger J."/>
            <person name="Kelley-Loughnane N."/>
            <person name="Varaljay V.A."/>
            <person name="Crookes-Goodson W.J."/>
        </authorList>
    </citation>
    <scope>NUCLEOTIDE SEQUENCE</scope>
    <source>
        <strain evidence="3">5307AH</strain>
    </source>
</reference>
<proteinExistence type="predicted"/>
<feature type="transmembrane region" description="Helical" evidence="2">
    <location>
        <begin position="155"/>
        <end position="179"/>
    </location>
</feature>
<accession>A0AAD9FRA0</accession>
<evidence type="ECO:0000256" key="1">
    <source>
        <dbReference type="SAM" id="MobiDB-lite"/>
    </source>
</evidence>
<feature type="transmembrane region" description="Helical" evidence="2">
    <location>
        <begin position="199"/>
        <end position="221"/>
    </location>
</feature>
<feature type="region of interest" description="Disordered" evidence="1">
    <location>
        <begin position="62"/>
        <end position="114"/>
    </location>
</feature>
<organism evidence="3 4">
    <name type="scientific">Papiliotrema laurentii</name>
    <name type="common">Cryptococcus laurentii</name>
    <dbReference type="NCBI Taxonomy" id="5418"/>
    <lineage>
        <taxon>Eukaryota</taxon>
        <taxon>Fungi</taxon>
        <taxon>Dikarya</taxon>
        <taxon>Basidiomycota</taxon>
        <taxon>Agaricomycotina</taxon>
        <taxon>Tremellomycetes</taxon>
        <taxon>Tremellales</taxon>
        <taxon>Rhynchogastremaceae</taxon>
        <taxon>Papiliotrema</taxon>
    </lineage>
</organism>
<comment type="caution">
    <text evidence="3">The sequence shown here is derived from an EMBL/GenBank/DDBJ whole genome shotgun (WGS) entry which is preliminary data.</text>
</comment>
<sequence>MSRPAFHLLLGVAGPSRWSVPARQFHTGFCQTAHRANVASRNPSVFLPVSRNTHIPRIPVRFASTGAEQRPQPPKATTSLPNGPKTTQPESRQNRNPRQVAERKGGSVRTETPLGFRAPTNNWPWVPMKSRVQGLSAEQRVIFSRPYENTTFGPGVWLLVVLWTGALMMTGMCVAWYYVTVLYPKESGLEDSGALGRTSIWLTTIACGPLVIAILAAMCVMTSKQWATITRLSQVRVKPSPGQPGETKQFIRLVHALHPLGLGMTPGYRDVPLDWVRVRSLSNLRVKLTINQPGKRSQAYIIPLNETKYTQETKEDVVMSLQRLVMTFGSIRPASKEELQAELDNTLIYRIFDRVFGYNRSEGPASK</sequence>
<feature type="compositionally biased region" description="Polar residues" evidence="1">
    <location>
        <begin position="75"/>
        <end position="97"/>
    </location>
</feature>
<keyword evidence="4" id="KW-1185">Reference proteome</keyword>
<dbReference type="AlphaFoldDB" id="A0AAD9FRA0"/>
<protein>
    <submittedName>
        <fullName evidence="3">Uncharacterized protein</fullName>
    </submittedName>
</protein>
<dbReference type="EMBL" id="JAODAN010000004">
    <property type="protein sequence ID" value="KAK1924730.1"/>
    <property type="molecule type" value="Genomic_DNA"/>
</dbReference>
<evidence type="ECO:0000256" key="2">
    <source>
        <dbReference type="SAM" id="Phobius"/>
    </source>
</evidence>
<keyword evidence="2" id="KW-1133">Transmembrane helix</keyword>
<dbReference type="Proteomes" id="UP001182556">
    <property type="component" value="Unassembled WGS sequence"/>
</dbReference>
<keyword evidence="2" id="KW-0812">Transmembrane</keyword>
<keyword evidence="2" id="KW-0472">Membrane</keyword>
<evidence type="ECO:0000313" key="3">
    <source>
        <dbReference type="EMBL" id="KAK1924730.1"/>
    </source>
</evidence>
<gene>
    <name evidence="3" type="ORF">DB88DRAFT_486592</name>
</gene>
<name>A0AAD9FRA0_PAPLA</name>
<evidence type="ECO:0000313" key="4">
    <source>
        <dbReference type="Proteomes" id="UP001182556"/>
    </source>
</evidence>